<keyword evidence="11" id="KW-1185">Reference proteome</keyword>
<name>V6LCV7_9EUKA</name>
<evidence type="ECO:0000256" key="5">
    <source>
        <dbReference type="ARBA" id="ARBA00022989"/>
    </source>
</evidence>
<evidence type="ECO:0000256" key="7">
    <source>
        <dbReference type="SAM" id="Phobius"/>
    </source>
</evidence>
<organism evidence="8">
    <name type="scientific">Spironucleus salmonicida</name>
    <dbReference type="NCBI Taxonomy" id="348837"/>
    <lineage>
        <taxon>Eukaryota</taxon>
        <taxon>Metamonada</taxon>
        <taxon>Diplomonadida</taxon>
        <taxon>Hexamitidae</taxon>
        <taxon>Hexamitinae</taxon>
        <taxon>Spironucleus</taxon>
    </lineage>
</organism>
<evidence type="ECO:0000256" key="4">
    <source>
        <dbReference type="ARBA" id="ARBA00022824"/>
    </source>
</evidence>
<accession>V6LCV7</accession>
<feature type="transmembrane region" description="Helical" evidence="7">
    <location>
        <begin position="90"/>
        <end position="110"/>
    </location>
</feature>
<dbReference type="InterPro" id="IPR008506">
    <property type="entry name" value="SND2/TMEM208"/>
</dbReference>
<dbReference type="VEuPathDB" id="GiardiaDB:SS50377_22751"/>
<dbReference type="PANTHER" id="PTHR13505">
    <property type="entry name" value="TRANSMEMBRANE PROTEIN 208"/>
    <property type="match status" value="1"/>
</dbReference>
<dbReference type="Proteomes" id="UP000018208">
    <property type="component" value="Unassembled WGS sequence"/>
</dbReference>
<evidence type="ECO:0000256" key="3">
    <source>
        <dbReference type="ARBA" id="ARBA00022692"/>
    </source>
</evidence>
<keyword evidence="5 7" id="KW-1133">Transmembrane helix</keyword>
<evidence type="ECO:0000256" key="6">
    <source>
        <dbReference type="ARBA" id="ARBA00023136"/>
    </source>
</evidence>
<evidence type="ECO:0000313" key="9">
    <source>
        <dbReference type="EMBL" id="KAH0575127.1"/>
    </source>
</evidence>
<sequence length="175" mass="19750">MANDAQKKIVQQNAATVGKLRSAIAAVFAFHLALSYGLRARSVRLPRVCCSCLAMGPVCAIYRALARFAQPSMDGTQTLRNNSPITQGHLFSALFDVVYVLLFCLVLLSFSDGMRWSFLLLPLGAVAVLWVKVARPWLFQSRFDDEGERQKQLEMDQAYAKARERAERGRRKYKF</sequence>
<dbReference type="EMBL" id="KI546165">
    <property type="protein sequence ID" value="EST42287.1"/>
    <property type="molecule type" value="Genomic_DNA"/>
</dbReference>
<dbReference type="EMBL" id="AUWU02000003">
    <property type="protein sequence ID" value="KAH0575127.1"/>
    <property type="molecule type" value="Genomic_DNA"/>
</dbReference>
<evidence type="ECO:0000256" key="2">
    <source>
        <dbReference type="ARBA" id="ARBA00009950"/>
    </source>
</evidence>
<feature type="transmembrane region" description="Helical" evidence="7">
    <location>
        <begin position="116"/>
        <end position="133"/>
    </location>
</feature>
<dbReference type="GO" id="GO:0005789">
    <property type="term" value="C:endoplasmic reticulum membrane"/>
    <property type="evidence" value="ECO:0007669"/>
    <property type="project" value="UniProtKB-SubCell"/>
</dbReference>
<proteinExistence type="inferred from homology"/>
<reference evidence="9" key="2">
    <citation type="submission" date="2020-12" db="EMBL/GenBank/DDBJ databases">
        <title>New Spironucleus salmonicida genome in near-complete chromosomes.</title>
        <authorList>
            <person name="Xu F."/>
            <person name="Kurt Z."/>
            <person name="Jimenez-Gonzalez A."/>
            <person name="Astvaldsson A."/>
            <person name="Andersson J.O."/>
            <person name="Svard S.G."/>
        </authorList>
    </citation>
    <scope>NUCLEOTIDE SEQUENCE</scope>
    <source>
        <strain evidence="9">ATCC 50377</strain>
    </source>
</reference>
<dbReference type="GO" id="GO:0006624">
    <property type="term" value="P:vacuolar protein processing"/>
    <property type="evidence" value="ECO:0007669"/>
    <property type="project" value="TreeGrafter"/>
</dbReference>
<evidence type="ECO:0000313" key="8">
    <source>
        <dbReference type="EMBL" id="EST42287.1"/>
    </source>
</evidence>
<dbReference type="VEuPathDB" id="GiardiaDB:SS50377_22776"/>
<dbReference type="GO" id="GO:0005773">
    <property type="term" value="C:vacuole"/>
    <property type="evidence" value="ECO:0007669"/>
    <property type="project" value="GOC"/>
</dbReference>
<dbReference type="PANTHER" id="PTHR13505:SF7">
    <property type="entry name" value="TRANSMEMBRANE PROTEIN 208"/>
    <property type="match status" value="1"/>
</dbReference>
<comment type="subcellular location">
    <subcellularLocation>
        <location evidence="1">Endoplasmic reticulum membrane</location>
        <topology evidence="1">Multi-pass membrane protein</topology>
    </subcellularLocation>
</comment>
<comment type="similarity">
    <text evidence="2">Belongs to the TMEM208 family.</text>
</comment>
<gene>
    <name evidence="8" type="ORF">SS50377_18155</name>
    <name evidence="9" type="ORF">SS50377_22751</name>
    <name evidence="10" type="ORF">SS50377_22776</name>
</gene>
<keyword evidence="4" id="KW-0256">Endoplasmic reticulum</keyword>
<keyword evidence="3 7" id="KW-0812">Transmembrane</keyword>
<keyword evidence="6 7" id="KW-0472">Membrane</keyword>
<protein>
    <submittedName>
        <fullName evidence="8">Transmembrane domain-containing protein</fullName>
    </submittedName>
</protein>
<dbReference type="EMBL" id="AUWU02000003">
    <property type="protein sequence ID" value="KAH0575150.1"/>
    <property type="molecule type" value="Genomic_DNA"/>
</dbReference>
<evidence type="ECO:0000313" key="10">
    <source>
        <dbReference type="EMBL" id="KAH0575150.1"/>
    </source>
</evidence>
<evidence type="ECO:0000256" key="1">
    <source>
        <dbReference type="ARBA" id="ARBA00004477"/>
    </source>
</evidence>
<evidence type="ECO:0000313" key="11">
    <source>
        <dbReference type="Proteomes" id="UP000018208"/>
    </source>
</evidence>
<dbReference type="AlphaFoldDB" id="V6LCV7"/>
<reference evidence="8 9" key="1">
    <citation type="journal article" date="2014" name="PLoS Genet.">
        <title>The Genome of Spironucleus salmonicida Highlights a Fish Pathogen Adapted to Fluctuating Environments.</title>
        <authorList>
            <person name="Xu F."/>
            <person name="Jerlstrom-Hultqvist J."/>
            <person name="Einarsson E."/>
            <person name="Astvaldsson A."/>
            <person name="Svard S.G."/>
            <person name="Andersson J.O."/>
        </authorList>
    </citation>
    <scope>NUCLEOTIDE SEQUENCE</scope>
    <source>
        <strain evidence="9">ATCC 50377</strain>
    </source>
</reference>
<dbReference type="Pfam" id="PF05620">
    <property type="entry name" value="TMEM208_SND2"/>
    <property type="match status" value="1"/>
</dbReference>